<dbReference type="PROSITE" id="PS50893">
    <property type="entry name" value="ABC_TRANSPORTER_2"/>
    <property type="match status" value="1"/>
</dbReference>
<dbReference type="PROSITE" id="PS00211">
    <property type="entry name" value="ABC_TRANSPORTER_1"/>
    <property type="match status" value="1"/>
</dbReference>
<keyword evidence="6" id="KW-1185">Reference proteome</keyword>
<evidence type="ECO:0000259" key="4">
    <source>
        <dbReference type="PROSITE" id="PS50893"/>
    </source>
</evidence>
<keyword evidence="2" id="KW-0547">Nucleotide-binding</keyword>
<name>A0A7X2T1W8_9CLOT</name>
<evidence type="ECO:0000313" key="6">
    <source>
        <dbReference type="Proteomes" id="UP000460287"/>
    </source>
</evidence>
<evidence type="ECO:0000256" key="3">
    <source>
        <dbReference type="ARBA" id="ARBA00022840"/>
    </source>
</evidence>
<dbReference type="Proteomes" id="UP000460287">
    <property type="component" value="Unassembled WGS sequence"/>
</dbReference>
<dbReference type="PANTHER" id="PTHR42939:SF1">
    <property type="entry name" value="ABC TRANSPORTER ATP-BINDING PROTEIN ALBC-RELATED"/>
    <property type="match status" value="1"/>
</dbReference>
<reference evidence="5 6" key="1">
    <citation type="submission" date="2019-08" db="EMBL/GenBank/DDBJ databases">
        <title>In-depth cultivation of the pig gut microbiome towards novel bacterial diversity and tailored functional studies.</title>
        <authorList>
            <person name="Wylensek D."/>
            <person name="Hitch T.C.A."/>
            <person name="Clavel T."/>
        </authorList>
    </citation>
    <scope>NUCLEOTIDE SEQUENCE [LARGE SCALE GENOMIC DNA]</scope>
    <source>
        <strain evidence="5 6">WCA-383-APC-5B</strain>
    </source>
</reference>
<evidence type="ECO:0000256" key="1">
    <source>
        <dbReference type="ARBA" id="ARBA00022448"/>
    </source>
</evidence>
<dbReference type="Gene3D" id="3.40.50.300">
    <property type="entry name" value="P-loop containing nucleotide triphosphate hydrolases"/>
    <property type="match status" value="1"/>
</dbReference>
<feature type="domain" description="ABC transporter" evidence="4">
    <location>
        <begin position="3"/>
        <end position="228"/>
    </location>
</feature>
<dbReference type="PANTHER" id="PTHR42939">
    <property type="entry name" value="ABC TRANSPORTER ATP-BINDING PROTEIN ALBC-RELATED"/>
    <property type="match status" value="1"/>
</dbReference>
<organism evidence="5 6">
    <name type="scientific">Inconstantimicrobium porci</name>
    <dbReference type="NCBI Taxonomy" id="2652291"/>
    <lineage>
        <taxon>Bacteria</taxon>
        <taxon>Bacillati</taxon>
        <taxon>Bacillota</taxon>
        <taxon>Clostridia</taxon>
        <taxon>Eubacteriales</taxon>
        <taxon>Clostridiaceae</taxon>
        <taxon>Inconstantimicrobium</taxon>
    </lineage>
</organism>
<dbReference type="CDD" id="cd03230">
    <property type="entry name" value="ABC_DR_subfamily_A"/>
    <property type="match status" value="1"/>
</dbReference>
<dbReference type="InterPro" id="IPR017871">
    <property type="entry name" value="ABC_transporter-like_CS"/>
</dbReference>
<dbReference type="RefSeq" id="WP_154531214.1">
    <property type="nucleotide sequence ID" value="NZ_VULX01000009.1"/>
</dbReference>
<proteinExistence type="predicted"/>
<gene>
    <name evidence="5" type="ORF">FYJ33_07830</name>
</gene>
<sequence length="239" mass="27340">MELILKDIEKSFGDKQVLKKASFTFEKGRIYGLLGRNGSGKTTLFNCISEDDKQDSGTVELVDETGNDIMNYSSIGYAFAQPVLPEFLTGYEFLKFYIDVNKDNIQNLLSIDEYFDIIKIEKEDRYRLIKDYSFGMKNKIQMVCFLITKPPVILLDEPLTSFDVVVAYEIKQLLKKIKSDHILIFSTHILELATDLCDDIVVLNNGQLELVDEELLKSPDFEEKIMDILKEDSDVSSVS</sequence>
<dbReference type="SMART" id="SM00382">
    <property type="entry name" value="AAA"/>
    <property type="match status" value="1"/>
</dbReference>
<dbReference type="Pfam" id="PF00005">
    <property type="entry name" value="ABC_tran"/>
    <property type="match status" value="1"/>
</dbReference>
<comment type="caution">
    <text evidence="5">The sequence shown here is derived from an EMBL/GenBank/DDBJ whole genome shotgun (WGS) entry which is preliminary data.</text>
</comment>
<evidence type="ECO:0000256" key="2">
    <source>
        <dbReference type="ARBA" id="ARBA00022741"/>
    </source>
</evidence>
<dbReference type="GO" id="GO:0016887">
    <property type="term" value="F:ATP hydrolysis activity"/>
    <property type="evidence" value="ECO:0007669"/>
    <property type="project" value="InterPro"/>
</dbReference>
<dbReference type="SUPFAM" id="SSF52540">
    <property type="entry name" value="P-loop containing nucleoside triphosphate hydrolases"/>
    <property type="match status" value="1"/>
</dbReference>
<dbReference type="EMBL" id="VULX01000009">
    <property type="protein sequence ID" value="MSR91323.1"/>
    <property type="molecule type" value="Genomic_DNA"/>
</dbReference>
<evidence type="ECO:0000313" key="5">
    <source>
        <dbReference type="EMBL" id="MSR91323.1"/>
    </source>
</evidence>
<dbReference type="InterPro" id="IPR003439">
    <property type="entry name" value="ABC_transporter-like_ATP-bd"/>
</dbReference>
<dbReference type="GO" id="GO:0005524">
    <property type="term" value="F:ATP binding"/>
    <property type="evidence" value="ECO:0007669"/>
    <property type="project" value="UniProtKB-KW"/>
</dbReference>
<dbReference type="InterPro" id="IPR003593">
    <property type="entry name" value="AAA+_ATPase"/>
</dbReference>
<protein>
    <submittedName>
        <fullName evidence="5">ABC transporter ATP-binding protein</fullName>
    </submittedName>
</protein>
<dbReference type="InterPro" id="IPR051782">
    <property type="entry name" value="ABC_Transporter_VariousFunc"/>
</dbReference>
<dbReference type="AlphaFoldDB" id="A0A7X2T1W8"/>
<keyword evidence="1" id="KW-0813">Transport</keyword>
<dbReference type="InterPro" id="IPR027417">
    <property type="entry name" value="P-loop_NTPase"/>
</dbReference>
<keyword evidence="3 5" id="KW-0067">ATP-binding</keyword>
<accession>A0A7X2T1W8</accession>